<dbReference type="EMBL" id="CAJPDT010000085">
    <property type="protein sequence ID" value="CAF9935705.1"/>
    <property type="molecule type" value="Genomic_DNA"/>
</dbReference>
<organism evidence="1 2">
    <name type="scientific">Imshaugia aleurites</name>
    <dbReference type="NCBI Taxonomy" id="172621"/>
    <lineage>
        <taxon>Eukaryota</taxon>
        <taxon>Fungi</taxon>
        <taxon>Dikarya</taxon>
        <taxon>Ascomycota</taxon>
        <taxon>Pezizomycotina</taxon>
        <taxon>Lecanoromycetes</taxon>
        <taxon>OSLEUM clade</taxon>
        <taxon>Lecanoromycetidae</taxon>
        <taxon>Lecanorales</taxon>
        <taxon>Lecanorineae</taxon>
        <taxon>Parmeliaceae</taxon>
        <taxon>Imshaugia</taxon>
    </lineage>
</organism>
<evidence type="ECO:0000313" key="2">
    <source>
        <dbReference type="Proteomes" id="UP000664534"/>
    </source>
</evidence>
<comment type="caution">
    <text evidence="1">The sequence shown here is derived from an EMBL/GenBank/DDBJ whole genome shotgun (WGS) entry which is preliminary data.</text>
</comment>
<reference evidence="1" key="1">
    <citation type="submission" date="2021-03" db="EMBL/GenBank/DDBJ databases">
        <authorList>
            <person name="Tagirdzhanova G."/>
        </authorList>
    </citation>
    <scope>NUCLEOTIDE SEQUENCE</scope>
</reference>
<gene>
    <name evidence="1" type="ORF">IMSHALPRED_010327</name>
</gene>
<keyword evidence="2" id="KW-1185">Reference proteome</keyword>
<dbReference type="Proteomes" id="UP000664534">
    <property type="component" value="Unassembled WGS sequence"/>
</dbReference>
<dbReference type="AlphaFoldDB" id="A0A8H3IZ44"/>
<name>A0A8H3IZ44_9LECA</name>
<proteinExistence type="predicted"/>
<evidence type="ECO:0000313" key="1">
    <source>
        <dbReference type="EMBL" id="CAF9935705.1"/>
    </source>
</evidence>
<sequence>MNLKPNDHHILLIYYYIRSVVWELDVAFPKEASKYIGTYTGPNFTNFTLTYDKEPISTYISSRLQTIPKENVEKKLCTKIASLCAGTTLRRTIVFQNELYKVGGKFAAELEVSARKKDWENNHLKPYYGGTTKLKEELRDGLVVRLAEGEQGYSWE</sequence>
<accession>A0A8H3IZ44</accession>
<protein>
    <submittedName>
        <fullName evidence="1">Uncharacterized protein</fullName>
    </submittedName>
</protein>